<dbReference type="EMBL" id="LSDB01000023">
    <property type="protein sequence ID" value="KXB57981.1"/>
    <property type="molecule type" value="Genomic_DNA"/>
</dbReference>
<evidence type="ECO:0000313" key="2">
    <source>
        <dbReference type="Proteomes" id="UP000070467"/>
    </source>
</evidence>
<evidence type="ECO:0008006" key="3">
    <source>
        <dbReference type="Google" id="ProtNLM"/>
    </source>
</evidence>
<gene>
    <name evidence="1" type="ORF">HMPREF1871_00647</name>
</gene>
<dbReference type="RefSeq" id="WP_066129981.1">
    <property type="nucleotide sequence ID" value="NZ_KQ959874.1"/>
</dbReference>
<dbReference type="InterPro" id="IPR019219">
    <property type="entry name" value="DUF2130"/>
</dbReference>
<dbReference type="Proteomes" id="UP000070467">
    <property type="component" value="Unassembled WGS sequence"/>
</dbReference>
<accession>A0ABR5TLQ5</accession>
<protein>
    <recommendedName>
        <fullName evidence="3">DUF2130 domain-containing protein</fullName>
    </recommendedName>
</protein>
<evidence type="ECO:0000313" key="1">
    <source>
        <dbReference type="EMBL" id="KXB57981.1"/>
    </source>
</evidence>
<proteinExistence type="predicted"/>
<keyword evidence="2" id="KW-1185">Reference proteome</keyword>
<dbReference type="PIRSF" id="PIRSF005850">
    <property type="entry name" value="UCP005850"/>
    <property type="match status" value="1"/>
</dbReference>
<reference evidence="1 2" key="1">
    <citation type="submission" date="2016-01" db="EMBL/GenBank/DDBJ databases">
        <authorList>
            <person name="Mitreva M."/>
            <person name="Pepin K.H."/>
            <person name="Mihindukulasuriya K.A."/>
            <person name="Fulton R."/>
            <person name="Fronick C."/>
            <person name="O'Laughlin M."/>
            <person name="Miner T."/>
            <person name="Herter B."/>
            <person name="Rosa B.A."/>
            <person name="Cordes M."/>
            <person name="Tomlinson C."/>
            <person name="Wollam A."/>
            <person name="Palsikar V.B."/>
            <person name="Mardis E.R."/>
            <person name="Wilson R.K."/>
        </authorList>
    </citation>
    <scope>NUCLEOTIDE SEQUENCE [LARGE SCALE GENOMIC DNA]</scope>
    <source>
        <strain evidence="1 2">KA00071</strain>
    </source>
</reference>
<sequence>MNQIICPKCKNKFSLEENQYEKILSNIRNEEFKKELEIRLQEIKKSYNKDLELEKQKIKHNFDKKIIEKDNEINILSEQAKNFSKDKELDILNVKKYFEEEILKKNGELSDLKNLLKIKNAEKELSEKSLKEKFSLTIKQKDETIAFYKDFKLKQSTKMIGESLEKHCENEFNKIRMTAFPNSVFGKDNDIKTGSKGDYIYREYDTDGVEIVSIMFEMKNENDETQSKKKNEHFFKELNKDRIEKKCEYAILVSMLEGDNEFYNNGIVDVSYQYEKMYVIRPQFFIPIITILRNAALNSLKYKKEVEIIKEQNIDITNFEKDLNSFKTAFLKNYNSASNNFKKAIDEIDKSIKKMEEVKRFLTTSENQLRLANNKLEDVTIKKLTKKNETMKKKFEELK</sequence>
<comment type="caution">
    <text evidence="1">The sequence shown here is derived from an EMBL/GenBank/DDBJ whole genome shotgun (WGS) entry which is preliminary data.</text>
</comment>
<dbReference type="Pfam" id="PF09903">
    <property type="entry name" value="DUF2130"/>
    <property type="match status" value="1"/>
</dbReference>
<organism evidence="1 2">
    <name type="scientific">Gemelliphila asaccharolytica</name>
    <dbReference type="NCBI Taxonomy" id="502393"/>
    <lineage>
        <taxon>Bacteria</taxon>
        <taxon>Bacillati</taxon>
        <taxon>Bacillota</taxon>
        <taxon>Bacilli</taxon>
        <taxon>Bacillales</taxon>
        <taxon>Gemellaceae</taxon>
        <taxon>Gemelliphila</taxon>
    </lineage>
</organism>
<name>A0ABR5TLQ5_9BACL</name>